<evidence type="ECO:0000256" key="1">
    <source>
        <dbReference type="ARBA" id="ARBA00004571"/>
    </source>
</evidence>
<evidence type="ECO:0000256" key="2">
    <source>
        <dbReference type="ARBA" id="ARBA00022448"/>
    </source>
</evidence>
<reference evidence="10 11" key="1">
    <citation type="submission" date="2020-11" db="EMBL/GenBank/DDBJ databases">
        <title>Complete genome sequence for Salinimonas sp. strain G2-b.</title>
        <authorList>
            <person name="Park S.-J."/>
        </authorList>
    </citation>
    <scope>NUCLEOTIDE SEQUENCE [LARGE SCALE GENOMIC DNA]</scope>
    <source>
        <strain evidence="10 11">G2-b</strain>
    </source>
</reference>
<dbReference type="Gene3D" id="2.60.40.1120">
    <property type="entry name" value="Carboxypeptidase-like, regulatory domain"/>
    <property type="match status" value="1"/>
</dbReference>
<feature type="signal peptide" evidence="7">
    <location>
        <begin position="1"/>
        <end position="26"/>
    </location>
</feature>
<keyword evidence="6" id="KW-0998">Cell outer membrane</keyword>
<keyword evidence="2" id="KW-0813">Transport</keyword>
<dbReference type="EMBL" id="CP064795">
    <property type="protein sequence ID" value="QPG06061.1"/>
    <property type="molecule type" value="Genomic_DNA"/>
</dbReference>
<keyword evidence="7" id="KW-0732">Signal</keyword>
<evidence type="ECO:0000259" key="9">
    <source>
        <dbReference type="Pfam" id="PF25183"/>
    </source>
</evidence>
<sequence length="1056" mass="115516">MISKSKFSRVAVAVALSVGLASTAMAQETSSSMEGKIVTPQGTPATGTTVTVVHVPSGTTREVTVNANGTFNLRGLRVGGPYKIVVDSDTYQDTTINDIFINLGDPYGLNLALEEPSDIEVISVSGSSLAATNFGATGPQSVFGLDELENAPAINRSITDIVRADPRVFVDESFNDAISCGGASPRFNSLTLDGIRMNDGFGLNSNGYPTERMPFPYDAIQQVAVELAPFDVEYGGFTACNINAVTKSGTNEIHGGVFFDYTNDSLRGDTADDIEQDNGNYNEKRYGFNVGLPLIEDKLFLFTTYEKLEGSQLFDYNGLNNRISQEDADAAAEIAQRVYGYDAGGFPPSSPIEDEKLLVKLDWNINSSHRASLVYNWNDGFSISQSDADSDELPFSNHFYERGAELQSLVGSLYSDWTPDFITEFRVGHIKLDNRQTSLDADSGFAEVQIDAADGGTIYLGPDDSRQSNELEYDVTTMKLAGTYYWGEHVITAGVEYEKTNVFNLFMQHTVGEYRFDSLADFEAGLADRIYYNNSAGTNNPADAGASFSFDVATFYVQDEFYLTDDMKVMLGLRYDTYGSGDTPRLNENFTNRYGYDNTGNVDGISLLQPRFGFTYTVNDDLEVRGGIGLYSGGNPNVWISNAYSNDGVTNISTREGDIPGWVSGETSIFDVPLTGEGRPIYDIPQAQFDEVANTSLVDGDGNTVATDPDFDIPSEWKYALGATYIAPYEVVVTADVIFTDRQDSAIYRDPNIQYSGATRFDGRPVYEQVDADRRVGSDFVLGNVNQGDGSSTIFSLGLTKSWDNGIDASLSYAYVDAEDANPMNSSVAFSNYVNFATTDPNNPAAATSDYAIGNRFNLSLSYTTELVDGYDTRFSLFATANEGKPYSYVYGNDAAFPWDTARSRQLLYIPEAGDPNVVFGDDVTRDGVVLQTAAEAENGFNEWVEANGFERGQTLERNSETAAWWLKADIRVSQQLPGFTDGHNANAFIVVENFTNLLNDDWGDFRQGSFVGETVIDAAVNDAGQYVYSGFSAPRESIERAPSLWEVRVGINYTF</sequence>
<dbReference type="InterPro" id="IPR012910">
    <property type="entry name" value="Plug_dom"/>
</dbReference>
<dbReference type="SUPFAM" id="SSF56935">
    <property type="entry name" value="Porins"/>
    <property type="match status" value="1"/>
</dbReference>
<dbReference type="Gene3D" id="2.170.130.10">
    <property type="entry name" value="TonB-dependent receptor, plug domain"/>
    <property type="match status" value="1"/>
</dbReference>
<dbReference type="InterPro" id="IPR013784">
    <property type="entry name" value="Carb-bd-like_fold"/>
</dbReference>
<keyword evidence="5" id="KW-0472">Membrane</keyword>
<evidence type="ECO:0000259" key="8">
    <source>
        <dbReference type="Pfam" id="PF07715"/>
    </source>
</evidence>
<gene>
    <name evidence="10" type="ORF">IT774_02135</name>
</gene>
<keyword evidence="11" id="KW-1185">Reference proteome</keyword>
<dbReference type="GO" id="GO:0015344">
    <property type="term" value="F:siderophore uptake transmembrane transporter activity"/>
    <property type="evidence" value="ECO:0007669"/>
    <property type="project" value="TreeGrafter"/>
</dbReference>
<dbReference type="InterPro" id="IPR036942">
    <property type="entry name" value="Beta-barrel_TonB_sf"/>
</dbReference>
<organism evidence="10 11">
    <name type="scientific">Salinimonas marina</name>
    <dbReference type="NCBI Taxonomy" id="2785918"/>
    <lineage>
        <taxon>Bacteria</taxon>
        <taxon>Pseudomonadati</taxon>
        <taxon>Pseudomonadota</taxon>
        <taxon>Gammaproteobacteria</taxon>
        <taxon>Alteromonadales</taxon>
        <taxon>Alteromonadaceae</taxon>
        <taxon>Alteromonas/Salinimonas group</taxon>
        <taxon>Salinimonas</taxon>
    </lineage>
</organism>
<dbReference type="RefSeq" id="WP_195811138.1">
    <property type="nucleotide sequence ID" value="NZ_CP064795.1"/>
</dbReference>
<evidence type="ECO:0000256" key="5">
    <source>
        <dbReference type="ARBA" id="ARBA00023136"/>
    </source>
</evidence>
<evidence type="ECO:0000313" key="11">
    <source>
        <dbReference type="Proteomes" id="UP000595095"/>
    </source>
</evidence>
<name>A0A7S9HDY1_9ALTE</name>
<evidence type="ECO:0000256" key="3">
    <source>
        <dbReference type="ARBA" id="ARBA00022452"/>
    </source>
</evidence>
<dbReference type="Gene3D" id="2.40.170.20">
    <property type="entry name" value="TonB-dependent receptor, beta-barrel domain"/>
    <property type="match status" value="1"/>
</dbReference>
<feature type="domain" description="TonB-dependent transporter Oar-like beta-barrel" evidence="9">
    <location>
        <begin position="347"/>
        <end position="984"/>
    </location>
</feature>
<dbReference type="PANTHER" id="PTHR30069">
    <property type="entry name" value="TONB-DEPENDENT OUTER MEMBRANE RECEPTOR"/>
    <property type="match status" value="1"/>
</dbReference>
<dbReference type="Pfam" id="PF25183">
    <property type="entry name" value="OMP_b-brl_4"/>
    <property type="match status" value="2"/>
</dbReference>
<feature type="domain" description="TonB-dependent receptor plug" evidence="8">
    <location>
        <begin position="137"/>
        <end position="236"/>
    </location>
</feature>
<dbReference type="GO" id="GO:0044718">
    <property type="term" value="P:siderophore transmembrane transport"/>
    <property type="evidence" value="ECO:0007669"/>
    <property type="project" value="TreeGrafter"/>
</dbReference>
<dbReference type="InterPro" id="IPR037066">
    <property type="entry name" value="Plug_dom_sf"/>
</dbReference>
<dbReference type="KEGG" id="smaa:IT774_02135"/>
<dbReference type="Pfam" id="PF13620">
    <property type="entry name" value="CarboxypepD_reg"/>
    <property type="match status" value="1"/>
</dbReference>
<keyword evidence="4" id="KW-0812">Transmembrane</keyword>
<dbReference type="InterPro" id="IPR057601">
    <property type="entry name" value="Oar-like_b-barrel"/>
</dbReference>
<keyword evidence="10" id="KW-0675">Receptor</keyword>
<evidence type="ECO:0000256" key="7">
    <source>
        <dbReference type="SAM" id="SignalP"/>
    </source>
</evidence>
<keyword evidence="3" id="KW-1134">Transmembrane beta strand</keyword>
<proteinExistence type="predicted"/>
<dbReference type="Proteomes" id="UP000595095">
    <property type="component" value="Chromosome"/>
</dbReference>
<accession>A0A7S9HDY1</accession>
<dbReference type="InterPro" id="IPR039426">
    <property type="entry name" value="TonB-dep_rcpt-like"/>
</dbReference>
<comment type="subcellular location">
    <subcellularLocation>
        <location evidence="1">Cell outer membrane</location>
        <topology evidence="1">Multi-pass membrane protein</topology>
    </subcellularLocation>
</comment>
<evidence type="ECO:0000256" key="6">
    <source>
        <dbReference type="ARBA" id="ARBA00023237"/>
    </source>
</evidence>
<evidence type="ECO:0000256" key="4">
    <source>
        <dbReference type="ARBA" id="ARBA00022692"/>
    </source>
</evidence>
<feature type="domain" description="TonB-dependent transporter Oar-like beta-barrel" evidence="9">
    <location>
        <begin position="245"/>
        <end position="310"/>
    </location>
</feature>
<protein>
    <submittedName>
        <fullName evidence="10">TonB-dependent receptor</fullName>
    </submittedName>
</protein>
<evidence type="ECO:0000313" key="10">
    <source>
        <dbReference type="EMBL" id="QPG06061.1"/>
    </source>
</evidence>
<dbReference type="GO" id="GO:0009279">
    <property type="term" value="C:cell outer membrane"/>
    <property type="evidence" value="ECO:0007669"/>
    <property type="project" value="UniProtKB-SubCell"/>
</dbReference>
<feature type="chain" id="PRO_5032721403" evidence="7">
    <location>
        <begin position="27"/>
        <end position="1056"/>
    </location>
</feature>
<dbReference type="GO" id="GO:0030246">
    <property type="term" value="F:carbohydrate binding"/>
    <property type="evidence" value="ECO:0007669"/>
    <property type="project" value="InterPro"/>
</dbReference>
<dbReference type="SUPFAM" id="SSF49452">
    <property type="entry name" value="Starch-binding domain-like"/>
    <property type="match status" value="1"/>
</dbReference>
<dbReference type="Pfam" id="PF07715">
    <property type="entry name" value="Plug"/>
    <property type="match status" value="1"/>
</dbReference>
<dbReference type="AlphaFoldDB" id="A0A7S9HDY1"/>
<dbReference type="PANTHER" id="PTHR30069:SF46">
    <property type="entry name" value="OAR PROTEIN"/>
    <property type="match status" value="1"/>
</dbReference>